<comment type="caution">
    <text evidence="1">The sequence shown here is derived from an EMBL/GenBank/DDBJ whole genome shotgun (WGS) entry which is preliminary data.</text>
</comment>
<name>A0AA88CKC4_FICCA</name>
<proteinExistence type="predicted"/>
<gene>
    <name evidence="1" type="ORF">TIFTF001_043797</name>
</gene>
<keyword evidence="2" id="KW-1185">Reference proteome</keyword>
<accession>A0AA88CKC4</accession>
<dbReference type="AlphaFoldDB" id="A0AA88CKC4"/>
<reference evidence="1" key="1">
    <citation type="submission" date="2023-07" db="EMBL/GenBank/DDBJ databases">
        <title>draft genome sequence of fig (Ficus carica).</title>
        <authorList>
            <person name="Takahashi T."/>
            <person name="Nishimura K."/>
        </authorList>
    </citation>
    <scope>NUCLEOTIDE SEQUENCE</scope>
</reference>
<sequence>MKMMTASGHSVCIDLACVKARNPVETLFLGQPWDLQLPMDRASSSLCLKLRTKKARLALVLVGCGGWDMEICC</sequence>
<organism evidence="1 2">
    <name type="scientific">Ficus carica</name>
    <name type="common">Common fig</name>
    <dbReference type="NCBI Taxonomy" id="3494"/>
    <lineage>
        <taxon>Eukaryota</taxon>
        <taxon>Viridiplantae</taxon>
        <taxon>Streptophyta</taxon>
        <taxon>Embryophyta</taxon>
        <taxon>Tracheophyta</taxon>
        <taxon>Spermatophyta</taxon>
        <taxon>Magnoliopsida</taxon>
        <taxon>eudicotyledons</taxon>
        <taxon>Gunneridae</taxon>
        <taxon>Pentapetalae</taxon>
        <taxon>rosids</taxon>
        <taxon>fabids</taxon>
        <taxon>Rosales</taxon>
        <taxon>Moraceae</taxon>
        <taxon>Ficeae</taxon>
        <taxon>Ficus</taxon>
    </lineage>
</organism>
<protein>
    <submittedName>
        <fullName evidence="1">Uncharacterized protein</fullName>
    </submittedName>
</protein>
<evidence type="ECO:0000313" key="1">
    <source>
        <dbReference type="EMBL" id="GMN24608.1"/>
    </source>
</evidence>
<dbReference type="EMBL" id="BTGU01002974">
    <property type="protein sequence ID" value="GMN24608.1"/>
    <property type="molecule type" value="Genomic_DNA"/>
</dbReference>
<evidence type="ECO:0000313" key="2">
    <source>
        <dbReference type="Proteomes" id="UP001187192"/>
    </source>
</evidence>
<dbReference type="Proteomes" id="UP001187192">
    <property type="component" value="Unassembled WGS sequence"/>
</dbReference>